<feature type="chain" id="PRO_5044345456" description="ZP domain-containing protein" evidence="5">
    <location>
        <begin position="23"/>
        <end position="517"/>
    </location>
</feature>
<dbReference type="Pfam" id="PF00100">
    <property type="entry name" value="Zona_pellucida"/>
    <property type="match status" value="1"/>
</dbReference>
<sequence length="517" mass="57194">MTTPGALLFLTLIHFITGQVSGDGNSTNLIPWTSIFKCGLKNCPFGQDCLIVSGTQMCVDPCDHYTILNNPKRSVSYTRYPDVSVNDCNVKWEGWHRLLLGGLSAKMPEDCVEEYMCGTFYPLWLNGRHPRPEEGVVPSKICGVSGRSCCHYNSNDIHVKACPGNFFIYNLDEDTVMTPPESNTMTPLTDTTTAQKPGTTTSSPVPSPATPQKTTPALKTDPVTEPTTISMIELVCERSLFRVVVVTSQLLTVGLDASSVHLADPTCSFKTRKSCSLNDISVRLNVLPFQTNGTHAIFSNYLFLYPLARGAFLPRPVRIPFSCVYPMVAETSLDVALRPHLSTEGAGLVGVGSTAIASMSLYRDSNYTNTFPVGQRVVVPLGSPLYVGVSVNETETERFVTVLDDCYVTHSPSPYDLMRYYLIQGKCASDRRRVAVEESGSSLKARFSALLFLYWGDYQDVFLHCRLSLCDRRRVGFCTPMCLRRTSRSVSQAIPLKPLTIGPIAWDQYEVSDNYNH</sequence>
<dbReference type="OMA" id="CERSLFR"/>
<accession>A0A3P8XBS9</accession>
<reference evidence="8" key="1">
    <citation type="journal article" date="2014" name="PLoS ONE">
        <title>The genome and linkage map of the northern pike (Esox lucius): conserved synteny revealed between the salmonid sister group and the Neoteleostei.</title>
        <authorList>
            <person name="Rondeau E.B."/>
            <person name="Minkley D.R."/>
            <person name="Leong J.S."/>
            <person name="Messmer A.M."/>
            <person name="Jantzen J.R."/>
            <person name="von Schalburg K.R."/>
            <person name="Lemon C."/>
            <person name="Bird N.H."/>
            <person name="Koop B.F."/>
        </authorList>
    </citation>
    <scope>NUCLEOTIDE SEQUENCE</scope>
</reference>
<evidence type="ECO:0000256" key="4">
    <source>
        <dbReference type="SAM" id="MobiDB-lite"/>
    </source>
</evidence>
<keyword evidence="3" id="KW-1015">Disulfide bond</keyword>
<feature type="region of interest" description="Disordered" evidence="4">
    <location>
        <begin position="179"/>
        <end position="222"/>
    </location>
</feature>
<evidence type="ECO:0000256" key="5">
    <source>
        <dbReference type="SAM" id="SignalP"/>
    </source>
</evidence>
<name>A0A3P8XBS9_ESOLU</name>
<organism evidence="7 8">
    <name type="scientific">Esox lucius</name>
    <name type="common">Northern pike</name>
    <dbReference type="NCBI Taxonomy" id="8010"/>
    <lineage>
        <taxon>Eukaryota</taxon>
        <taxon>Metazoa</taxon>
        <taxon>Chordata</taxon>
        <taxon>Craniata</taxon>
        <taxon>Vertebrata</taxon>
        <taxon>Euteleostomi</taxon>
        <taxon>Actinopterygii</taxon>
        <taxon>Neopterygii</taxon>
        <taxon>Teleostei</taxon>
        <taxon>Protacanthopterygii</taxon>
        <taxon>Esociformes</taxon>
        <taxon>Esocidae</taxon>
        <taxon>Esox</taxon>
    </lineage>
</organism>
<dbReference type="InterPro" id="IPR057774">
    <property type="entry name" value="D8C_UMOD/GP2/OIT3-like"/>
</dbReference>
<evidence type="ECO:0000259" key="6">
    <source>
        <dbReference type="PROSITE" id="PS51034"/>
    </source>
</evidence>
<dbReference type="Ensembl" id="ENSELUT00000016345.3">
    <property type="protein sequence ID" value="ENSELUP00000002069.3"/>
    <property type="gene ID" value="ENSELUG00000003441.3"/>
</dbReference>
<reference evidence="7" key="4">
    <citation type="submission" date="2025-09" db="UniProtKB">
        <authorList>
            <consortium name="Ensembl"/>
        </authorList>
    </citation>
    <scope>IDENTIFICATION</scope>
</reference>
<dbReference type="GeneTree" id="ENSGT00940000156038"/>
<dbReference type="InterPro" id="IPR001507">
    <property type="entry name" value="ZP_dom"/>
</dbReference>
<proteinExistence type="predicted"/>
<evidence type="ECO:0000256" key="2">
    <source>
        <dbReference type="ARBA" id="ARBA00022729"/>
    </source>
</evidence>
<dbReference type="PANTHER" id="PTHR14002">
    <property type="entry name" value="ENDOGLIN/TGF-BETA RECEPTOR TYPE III"/>
    <property type="match status" value="1"/>
</dbReference>
<dbReference type="FunCoup" id="A0A3P8XBS9">
    <property type="interactions" value="655"/>
</dbReference>
<evidence type="ECO:0000313" key="7">
    <source>
        <dbReference type="Ensembl" id="ENSELUP00000002069.3"/>
    </source>
</evidence>
<dbReference type="PROSITE" id="PS51034">
    <property type="entry name" value="ZP_2"/>
    <property type="match status" value="1"/>
</dbReference>
<dbReference type="Gene3D" id="2.60.40.3210">
    <property type="entry name" value="Zona pellucida, ZP-N domain"/>
    <property type="match status" value="1"/>
</dbReference>
<reference evidence="7" key="2">
    <citation type="submission" date="2020-02" db="EMBL/GenBank/DDBJ databases">
        <title>Esox lucius (northern pike) genome, fEsoLuc1, primary haplotype.</title>
        <authorList>
            <person name="Myers G."/>
            <person name="Karagic N."/>
            <person name="Meyer A."/>
            <person name="Pippel M."/>
            <person name="Reichard M."/>
            <person name="Winkler S."/>
            <person name="Tracey A."/>
            <person name="Sims Y."/>
            <person name="Howe K."/>
            <person name="Rhie A."/>
            <person name="Formenti G."/>
            <person name="Durbin R."/>
            <person name="Fedrigo O."/>
            <person name="Jarvis E.D."/>
        </authorList>
    </citation>
    <scope>NUCLEOTIDE SEQUENCE [LARGE SCALE GENOMIC DNA]</scope>
</reference>
<dbReference type="PANTHER" id="PTHR14002:SF1">
    <property type="entry name" value="ENDOGLIN"/>
    <property type="match status" value="1"/>
</dbReference>
<evidence type="ECO:0000256" key="1">
    <source>
        <dbReference type="ARBA" id="ARBA00022536"/>
    </source>
</evidence>
<feature type="compositionally biased region" description="Polar residues" evidence="4">
    <location>
        <begin position="180"/>
        <end position="198"/>
    </location>
</feature>
<keyword evidence="2 5" id="KW-0732">Signal</keyword>
<dbReference type="InParanoid" id="A0A3P8XBS9"/>
<keyword evidence="1" id="KW-0245">EGF-like domain</keyword>
<dbReference type="SMART" id="SM00241">
    <property type="entry name" value="ZP"/>
    <property type="match status" value="1"/>
</dbReference>
<feature type="domain" description="ZP" evidence="6">
    <location>
        <begin position="235"/>
        <end position="489"/>
    </location>
</feature>
<evidence type="ECO:0000313" key="8">
    <source>
        <dbReference type="Proteomes" id="UP000265140"/>
    </source>
</evidence>
<dbReference type="Gene3D" id="2.60.40.4100">
    <property type="entry name" value="Zona pellucida, ZP-C domain"/>
    <property type="match status" value="1"/>
</dbReference>
<dbReference type="InterPro" id="IPR042235">
    <property type="entry name" value="ZP-C_dom"/>
</dbReference>
<dbReference type="Pfam" id="PF23283">
    <property type="entry name" value="D8C_UMOD"/>
    <property type="match status" value="1"/>
</dbReference>
<evidence type="ECO:0000256" key="3">
    <source>
        <dbReference type="ARBA" id="ARBA00023157"/>
    </source>
</evidence>
<dbReference type="InterPro" id="IPR055355">
    <property type="entry name" value="ZP-C"/>
</dbReference>
<protein>
    <recommendedName>
        <fullName evidence="6">ZP domain-containing protein</fullName>
    </recommendedName>
</protein>
<dbReference type="Bgee" id="ENSELUG00000003441">
    <property type="expression patterns" value="Expressed in liver and 2 other cell types or tissues"/>
</dbReference>
<keyword evidence="8" id="KW-1185">Reference proteome</keyword>
<dbReference type="Proteomes" id="UP000265140">
    <property type="component" value="Chromosome 19"/>
</dbReference>
<feature type="signal peptide" evidence="5">
    <location>
        <begin position="1"/>
        <end position="22"/>
    </location>
</feature>
<reference evidence="7" key="3">
    <citation type="submission" date="2025-08" db="UniProtKB">
        <authorList>
            <consortium name="Ensembl"/>
        </authorList>
    </citation>
    <scope>IDENTIFICATION</scope>
</reference>
<dbReference type="AlphaFoldDB" id="A0A3P8XBS9"/>